<gene>
    <name evidence="1" type="ORF">OVY01_05265</name>
</gene>
<protein>
    <submittedName>
        <fullName evidence="1">Pyridoxamine 5'-phosphate oxidase family protein</fullName>
    </submittedName>
</protein>
<accession>A0ABT3ZK48</accession>
<name>A0ABT3ZK48_9BURK</name>
<keyword evidence="2" id="KW-1185">Reference proteome</keyword>
<evidence type="ECO:0000313" key="1">
    <source>
        <dbReference type="EMBL" id="MCY0386655.1"/>
    </source>
</evidence>
<dbReference type="EMBL" id="JAPMXC010000001">
    <property type="protein sequence ID" value="MCY0386655.1"/>
    <property type="molecule type" value="Genomic_DNA"/>
</dbReference>
<sequence>MDIFNSREILMDTTYTYTPPRQLEDISASLAQYLDGGQLRATPHEAVRLTTLGGDGWPHAAQLSLGEVLAIDRRHFRFLIDPRSKTTRNIEDSDRVVLSVVHGGESWEIRLSAKKIGMSGVGHNTALFSAAVVSVTVHSVPYATVDTGMTYHLRDPENVIKRWEEQIRVLKSV</sequence>
<reference evidence="1" key="1">
    <citation type="submission" date="2022-11" db="EMBL/GenBank/DDBJ databases">
        <title>Robbsia betulipollinis sp. nov., isolated from pollen of birch (Betula pendula).</title>
        <authorList>
            <person name="Shi H."/>
            <person name="Ambika Manirajan B."/>
            <person name="Ratering S."/>
            <person name="Geissler-Plaum R."/>
            <person name="Schnell S."/>
        </authorList>
    </citation>
    <scope>NUCLEOTIDE SEQUENCE</scope>
    <source>
        <strain evidence="1">Bb-Pol-6</strain>
    </source>
</reference>
<dbReference type="InterPro" id="IPR012349">
    <property type="entry name" value="Split_barrel_FMN-bd"/>
</dbReference>
<dbReference type="Proteomes" id="UP001082899">
    <property type="component" value="Unassembled WGS sequence"/>
</dbReference>
<evidence type="ECO:0000313" key="2">
    <source>
        <dbReference type="Proteomes" id="UP001082899"/>
    </source>
</evidence>
<organism evidence="1 2">
    <name type="scientific">Robbsia betulipollinis</name>
    <dbReference type="NCBI Taxonomy" id="2981849"/>
    <lineage>
        <taxon>Bacteria</taxon>
        <taxon>Pseudomonadati</taxon>
        <taxon>Pseudomonadota</taxon>
        <taxon>Betaproteobacteria</taxon>
        <taxon>Burkholderiales</taxon>
        <taxon>Burkholderiaceae</taxon>
        <taxon>Robbsia</taxon>
    </lineage>
</organism>
<dbReference type="Gene3D" id="2.30.110.10">
    <property type="entry name" value="Electron Transport, Fmn-binding Protein, Chain A"/>
    <property type="match status" value="1"/>
</dbReference>
<comment type="caution">
    <text evidence="1">The sequence shown here is derived from an EMBL/GenBank/DDBJ whole genome shotgun (WGS) entry which is preliminary data.</text>
</comment>
<dbReference type="SUPFAM" id="SSF50475">
    <property type="entry name" value="FMN-binding split barrel"/>
    <property type="match status" value="1"/>
</dbReference>
<proteinExistence type="predicted"/>